<dbReference type="GO" id="GO:0051878">
    <property type="term" value="P:lateral element assembly"/>
    <property type="evidence" value="ECO:0007669"/>
    <property type="project" value="TreeGrafter"/>
</dbReference>
<gene>
    <name evidence="3" type="ORF">QTP70_022314</name>
</gene>
<accession>A0AAE0VG32</accession>
<dbReference type="GO" id="GO:0003690">
    <property type="term" value="F:double-stranded DNA binding"/>
    <property type="evidence" value="ECO:0007669"/>
    <property type="project" value="TreeGrafter"/>
</dbReference>
<evidence type="ECO:0008006" key="5">
    <source>
        <dbReference type="Google" id="ProtNLM"/>
    </source>
</evidence>
<feature type="region of interest" description="Disordered" evidence="2">
    <location>
        <begin position="340"/>
        <end position="365"/>
    </location>
</feature>
<dbReference type="GO" id="GO:0000711">
    <property type="term" value="P:meiotic DNA repair synthesis"/>
    <property type="evidence" value="ECO:0007669"/>
    <property type="project" value="TreeGrafter"/>
</dbReference>
<dbReference type="GO" id="GO:0001673">
    <property type="term" value="C:male germ cell nucleus"/>
    <property type="evidence" value="ECO:0007669"/>
    <property type="project" value="TreeGrafter"/>
</dbReference>
<comment type="caution">
    <text evidence="3">The sequence shown here is derived from an EMBL/GenBank/DDBJ whole genome shotgun (WGS) entry which is preliminary data.</text>
</comment>
<name>A0AAE0VG32_9TELE</name>
<dbReference type="AlphaFoldDB" id="A0AAE0VG32"/>
<evidence type="ECO:0000313" key="4">
    <source>
        <dbReference type="Proteomes" id="UP001274896"/>
    </source>
</evidence>
<dbReference type="Pfam" id="PF05483">
    <property type="entry name" value="SCP-1"/>
    <property type="match status" value="1"/>
</dbReference>
<evidence type="ECO:0000313" key="3">
    <source>
        <dbReference type="EMBL" id="KAK3556970.1"/>
    </source>
</evidence>
<dbReference type="EMBL" id="JAUCMX010000001">
    <property type="protein sequence ID" value="KAK3556970.1"/>
    <property type="molecule type" value="Genomic_DNA"/>
</dbReference>
<feature type="compositionally biased region" description="Polar residues" evidence="2">
    <location>
        <begin position="266"/>
        <end position="276"/>
    </location>
</feature>
<keyword evidence="1" id="KW-0175">Coiled coil</keyword>
<proteinExistence type="predicted"/>
<evidence type="ECO:0000256" key="1">
    <source>
        <dbReference type="SAM" id="Coils"/>
    </source>
</evidence>
<protein>
    <recommendedName>
        <fullName evidence="5">Synaptonemal complex protein 1</fullName>
    </recommendedName>
</protein>
<keyword evidence="4" id="KW-1185">Reference proteome</keyword>
<organism evidence="3 4">
    <name type="scientific">Hemibagrus guttatus</name>
    <dbReference type="NCBI Taxonomy" id="175788"/>
    <lineage>
        <taxon>Eukaryota</taxon>
        <taxon>Metazoa</taxon>
        <taxon>Chordata</taxon>
        <taxon>Craniata</taxon>
        <taxon>Vertebrata</taxon>
        <taxon>Euteleostomi</taxon>
        <taxon>Actinopterygii</taxon>
        <taxon>Neopterygii</taxon>
        <taxon>Teleostei</taxon>
        <taxon>Ostariophysi</taxon>
        <taxon>Siluriformes</taxon>
        <taxon>Bagridae</taxon>
        <taxon>Hemibagrus</taxon>
    </lineage>
</organism>
<dbReference type="InterPro" id="IPR008827">
    <property type="entry name" value="SYCP1"/>
</dbReference>
<dbReference type="GO" id="GO:0000801">
    <property type="term" value="C:central element"/>
    <property type="evidence" value="ECO:0007669"/>
    <property type="project" value="TreeGrafter"/>
</dbReference>
<dbReference type="Proteomes" id="UP001274896">
    <property type="component" value="Unassembled WGS sequence"/>
</dbReference>
<dbReference type="PANTHER" id="PTHR46918">
    <property type="entry name" value="SYNAPTONEMAL COMPLEX PROTEIN 1"/>
    <property type="match status" value="1"/>
</dbReference>
<evidence type="ECO:0000256" key="2">
    <source>
        <dbReference type="SAM" id="MobiDB-lite"/>
    </source>
</evidence>
<feature type="coiled-coil region" evidence="1">
    <location>
        <begin position="7"/>
        <end position="80"/>
    </location>
</feature>
<sequence length="438" mass="50306">MNVTKQLEELNAKIEEQHHENENIQELLKETNKSSQNRLTKKERQVKALELKISNLKTKLETKAKTEDETLKEIAQLKEESQKLKHYHQEEYKRICSELEKKSSSEAELTLEVQKWKQASLEATKSKEDIEIKFQQKIADMVALMERHKHEYDKMVEEKDAELNEKRMREAEVNANKTSLELELSYLQVENVQLKEQLDEIKMEKDKLQQQVEEITRMVTSQKDIYKKKEVYLLLNTVKQLECLQIEMIALKKQIESLEKDKAQKLSETASNTKGSETPDVCPIKKSTPAFSKKTGIETPLRKYPATPFKLDDSLKTPSWTLGPKTGTASRIRSFRIRTPPSTEKSAPWKKNTLELDPKSDSSEQNDVLSISTVINNQTKDSGTECLGLSKKVQSYAVSKSPGAALKLAAMKRMRDAGWTTITSSDKKKKKVTEKIFA</sequence>
<dbReference type="GO" id="GO:0000802">
    <property type="term" value="C:transverse filament"/>
    <property type="evidence" value="ECO:0007669"/>
    <property type="project" value="TreeGrafter"/>
</dbReference>
<feature type="region of interest" description="Disordered" evidence="2">
    <location>
        <begin position="266"/>
        <end position="287"/>
    </location>
</feature>
<feature type="compositionally biased region" description="Basic and acidic residues" evidence="2">
    <location>
        <begin position="352"/>
        <end position="362"/>
    </location>
</feature>
<reference evidence="3" key="1">
    <citation type="submission" date="2023-06" db="EMBL/GenBank/DDBJ databases">
        <title>Male Hemibagrus guttatus genome.</title>
        <authorList>
            <person name="Bian C."/>
        </authorList>
    </citation>
    <scope>NUCLEOTIDE SEQUENCE</scope>
    <source>
        <strain evidence="3">Male_cb2023</strain>
        <tissue evidence="3">Muscle</tissue>
    </source>
</reference>
<dbReference type="GO" id="GO:0051026">
    <property type="term" value="P:chiasma assembly"/>
    <property type="evidence" value="ECO:0007669"/>
    <property type="project" value="TreeGrafter"/>
</dbReference>
<dbReference type="PANTHER" id="PTHR46918:SF1">
    <property type="entry name" value="SYNAPTONEMAL COMPLEX PROTEIN 1"/>
    <property type="match status" value="1"/>
</dbReference>